<evidence type="ECO:0000256" key="2">
    <source>
        <dbReference type="ARBA" id="ARBA00023235"/>
    </source>
</evidence>
<dbReference type="PROSITE" id="PS01129">
    <property type="entry name" value="PSI_RLU"/>
    <property type="match status" value="1"/>
</dbReference>
<dbReference type="PROSITE" id="PS50889">
    <property type="entry name" value="S4"/>
    <property type="match status" value="1"/>
</dbReference>
<dbReference type="EMBL" id="JACHGJ010000002">
    <property type="protein sequence ID" value="MBB6480236.1"/>
    <property type="molecule type" value="Genomic_DNA"/>
</dbReference>
<dbReference type="PANTHER" id="PTHR21600">
    <property type="entry name" value="MITOCHONDRIAL RNA PSEUDOURIDINE SYNTHASE"/>
    <property type="match status" value="1"/>
</dbReference>
<evidence type="ECO:0000259" key="4">
    <source>
        <dbReference type="Pfam" id="PF00849"/>
    </source>
</evidence>
<evidence type="ECO:0000313" key="6">
    <source>
        <dbReference type="Proteomes" id="UP000587760"/>
    </source>
</evidence>
<keyword evidence="3" id="KW-0694">RNA-binding</keyword>
<dbReference type="Gene3D" id="3.30.2350.10">
    <property type="entry name" value="Pseudouridine synthase"/>
    <property type="match status" value="1"/>
</dbReference>
<keyword evidence="6" id="KW-1185">Reference proteome</keyword>
<sequence length="321" mass="35882">MNNEKYASFTAGSNDKGRRADRIIRQFIPERSLGGLYKAFRKGLIRVNGRKISPDCKIQEGDSLEIYRALLDEKAPSVSKDSAGNAPSLNILYEDDDLLALSKPAGILVHGSGNSLEKDVRNYLKDKLPPSLGFKPGPLHRLDRNTSGLIFFSKSLEGARRFSEDLRKGCFKKYYLALIDGKLKNKAVWVDNLQRDGEKKVSSVEKEGERARSTFYPVKTGGDKTLALILIETGRTHQIRVQASHHGHPLCGDRKYGGSPLKEGYLLHSLKMVPQKGSFLAERDYPEAPLPRNWENAIKKVFPSVTPGLLMKEINGFLEDQ</sequence>
<dbReference type="CDD" id="cd02869">
    <property type="entry name" value="PseudoU_synth_RluA_like"/>
    <property type="match status" value="1"/>
</dbReference>
<dbReference type="InterPro" id="IPR006224">
    <property type="entry name" value="PsdUridine_synth_RluA-like_CS"/>
</dbReference>
<organism evidence="5 6">
    <name type="scientific">Spirochaeta isovalerica</name>
    <dbReference type="NCBI Taxonomy" id="150"/>
    <lineage>
        <taxon>Bacteria</taxon>
        <taxon>Pseudomonadati</taxon>
        <taxon>Spirochaetota</taxon>
        <taxon>Spirochaetia</taxon>
        <taxon>Spirochaetales</taxon>
        <taxon>Spirochaetaceae</taxon>
        <taxon>Spirochaeta</taxon>
    </lineage>
</organism>
<name>A0A841R8W3_9SPIO</name>
<dbReference type="Proteomes" id="UP000587760">
    <property type="component" value="Unassembled WGS sequence"/>
</dbReference>
<dbReference type="SUPFAM" id="SSF55120">
    <property type="entry name" value="Pseudouridine synthase"/>
    <property type="match status" value="1"/>
</dbReference>
<dbReference type="PANTHER" id="PTHR21600:SF83">
    <property type="entry name" value="PSEUDOURIDYLATE SYNTHASE RPUSD4, MITOCHONDRIAL"/>
    <property type="match status" value="1"/>
</dbReference>
<dbReference type="GO" id="GO:0003723">
    <property type="term" value="F:RNA binding"/>
    <property type="evidence" value="ECO:0007669"/>
    <property type="project" value="UniProtKB-KW"/>
</dbReference>
<evidence type="ECO:0000256" key="1">
    <source>
        <dbReference type="ARBA" id="ARBA00010876"/>
    </source>
</evidence>
<accession>A0A841R8W3</accession>
<comment type="caution">
    <text evidence="5">The sequence shown here is derived from an EMBL/GenBank/DDBJ whole genome shotgun (WGS) entry which is preliminary data.</text>
</comment>
<dbReference type="AlphaFoldDB" id="A0A841R8W3"/>
<keyword evidence="2 5" id="KW-0413">Isomerase</keyword>
<dbReference type="GO" id="GO:0160141">
    <property type="term" value="F:23S rRNA pseudouridine(955/2504/2580) synthase activity"/>
    <property type="evidence" value="ECO:0007669"/>
    <property type="project" value="UniProtKB-EC"/>
</dbReference>
<dbReference type="RefSeq" id="WP_184746189.1">
    <property type="nucleotide sequence ID" value="NZ_JACHGJ010000002.1"/>
</dbReference>
<protein>
    <submittedName>
        <fullName evidence="5">23S rRNA pseudouridine955/2504/2580 synthase</fullName>
        <ecNumber evidence="5">5.4.99.24</ecNumber>
    </submittedName>
</protein>
<dbReference type="Gene3D" id="3.10.290.10">
    <property type="entry name" value="RNA-binding S4 domain"/>
    <property type="match status" value="1"/>
</dbReference>
<reference evidence="5 6" key="1">
    <citation type="submission" date="2020-08" db="EMBL/GenBank/DDBJ databases">
        <title>Genomic Encyclopedia of Type Strains, Phase IV (KMG-IV): sequencing the most valuable type-strain genomes for metagenomic binning, comparative biology and taxonomic classification.</title>
        <authorList>
            <person name="Goeker M."/>
        </authorList>
    </citation>
    <scope>NUCLEOTIDE SEQUENCE [LARGE SCALE GENOMIC DNA]</scope>
    <source>
        <strain evidence="5 6">DSM 2461</strain>
    </source>
</reference>
<comment type="similarity">
    <text evidence="1">Belongs to the pseudouridine synthase RluA family.</text>
</comment>
<proteinExistence type="inferred from homology"/>
<dbReference type="InterPro" id="IPR020103">
    <property type="entry name" value="PsdUridine_synth_cat_dom_sf"/>
</dbReference>
<dbReference type="GO" id="GO:0006396">
    <property type="term" value="P:RNA processing"/>
    <property type="evidence" value="ECO:0007669"/>
    <property type="project" value="UniProtKB-ARBA"/>
</dbReference>
<dbReference type="Pfam" id="PF00849">
    <property type="entry name" value="PseudoU_synth_2"/>
    <property type="match status" value="1"/>
</dbReference>
<dbReference type="GO" id="GO:0001522">
    <property type="term" value="P:pseudouridine synthesis"/>
    <property type="evidence" value="ECO:0007669"/>
    <property type="project" value="InterPro"/>
</dbReference>
<dbReference type="InterPro" id="IPR050188">
    <property type="entry name" value="RluA_PseudoU_synthase"/>
</dbReference>
<feature type="domain" description="Pseudouridine synthase RsuA/RluA-like" evidence="4">
    <location>
        <begin position="98"/>
        <end position="245"/>
    </location>
</feature>
<dbReference type="InterPro" id="IPR036986">
    <property type="entry name" value="S4_RNA-bd_sf"/>
</dbReference>
<dbReference type="CDD" id="cd00165">
    <property type="entry name" value="S4"/>
    <property type="match status" value="1"/>
</dbReference>
<evidence type="ECO:0000313" key="5">
    <source>
        <dbReference type="EMBL" id="MBB6480236.1"/>
    </source>
</evidence>
<dbReference type="EC" id="5.4.99.24" evidence="5"/>
<dbReference type="InterPro" id="IPR006145">
    <property type="entry name" value="PsdUridine_synth_RsuA/RluA"/>
</dbReference>
<gene>
    <name evidence="5" type="ORF">HNR50_001894</name>
</gene>
<evidence type="ECO:0000256" key="3">
    <source>
        <dbReference type="PROSITE-ProRule" id="PRU00182"/>
    </source>
</evidence>